<evidence type="ECO:0000313" key="3">
    <source>
        <dbReference type="Proteomes" id="UP000654471"/>
    </source>
</evidence>
<feature type="compositionally biased region" description="Basic and acidic residues" evidence="1">
    <location>
        <begin position="44"/>
        <end position="62"/>
    </location>
</feature>
<dbReference type="Proteomes" id="UP000654471">
    <property type="component" value="Unassembled WGS sequence"/>
</dbReference>
<dbReference type="RefSeq" id="WP_189297337.1">
    <property type="nucleotide sequence ID" value="NZ_BMRP01000003.1"/>
</dbReference>
<protein>
    <submittedName>
        <fullName evidence="2">Uncharacterized protein</fullName>
    </submittedName>
</protein>
<evidence type="ECO:0000313" key="2">
    <source>
        <dbReference type="EMBL" id="GGU50496.1"/>
    </source>
</evidence>
<reference evidence="3" key="1">
    <citation type="journal article" date="2019" name="Int. J. Syst. Evol. Microbiol.">
        <title>The Global Catalogue of Microorganisms (GCM) 10K type strain sequencing project: providing services to taxonomists for standard genome sequencing and annotation.</title>
        <authorList>
            <consortium name="The Broad Institute Genomics Platform"/>
            <consortium name="The Broad Institute Genome Sequencing Center for Infectious Disease"/>
            <person name="Wu L."/>
            <person name="Ma J."/>
        </authorList>
    </citation>
    <scope>NUCLEOTIDE SEQUENCE [LARGE SCALE GENOMIC DNA]</scope>
    <source>
        <strain evidence="3">JCM 3399</strain>
    </source>
</reference>
<gene>
    <name evidence="2" type="ORF">GCM10010211_13520</name>
</gene>
<comment type="caution">
    <text evidence="2">The sequence shown here is derived from an EMBL/GenBank/DDBJ whole genome shotgun (WGS) entry which is preliminary data.</text>
</comment>
<feature type="region of interest" description="Disordered" evidence="1">
    <location>
        <begin position="1"/>
        <end position="62"/>
    </location>
</feature>
<proteinExistence type="predicted"/>
<dbReference type="EMBL" id="BMRP01000003">
    <property type="protein sequence ID" value="GGU50496.1"/>
    <property type="molecule type" value="Genomic_DNA"/>
</dbReference>
<keyword evidence="3" id="KW-1185">Reference proteome</keyword>
<organism evidence="2 3">
    <name type="scientific">Streptomyces albospinus</name>
    <dbReference type="NCBI Taxonomy" id="285515"/>
    <lineage>
        <taxon>Bacteria</taxon>
        <taxon>Bacillati</taxon>
        <taxon>Actinomycetota</taxon>
        <taxon>Actinomycetes</taxon>
        <taxon>Kitasatosporales</taxon>
        <taxon>Streptomycetaceae</taxon>
        <taxon>Streptomyces</taxon>
    </lineage>
</organism>
<sequence length="62" mass="6575">MAGSRLTGQDVQACWEEVKKSAPKAGADPSRSSSSGSEAMSSMRADEMARSLNEKLDAKEGR</sequence>
<name>A0ABQ2UT99_9ACTN</name>
<feature type="compositionally biased region" description="Low complexity" evidence="1">
    <location>
        <begin position="30"/>
        <end position="43"/>
    </location>
</feature>
<accession>A0ABQ2UT99</accession>
<feature type="compositionally biased region" description="Polar residues" evidence="1">
    <location>
        <begin position="1"/>
        <end position="10"/>
    </location>
</feature>
<evidence type="ECO:0000256" key="1">
    <source>
        <dbReference type="SAM" id="MobiDB-lite"/>
    </source>
</evidence>